<keyword evidence="3" id="KW-1185">Reference proteome</keyword>
<evidence type="ECO:0000313" key="2">
    <source>
        <dbReference type="EMBL" id="UGS41899.1"/>
    </source>
</evidence>
<evidence type="ECO:0000259" key="1">
    <source>
        <dbReference type="Pfam" id="PF23343"/>
    </source>
</evidence>
<name>A0ABY3S736_9ENTR</name>
<sequence>MHYEIETNGKYQMNEQILSDLVEHFYRLLTKYSKVIPLRMDFGYRRTDLYRYPDDWDMYRLAEELMRDGKIVGYSWVMEYSPRKRLHFHAMFYLDGQSFKSSYRIARYIGERWIAKTEDEGTFHIANRKSYHQVSGTKMIHHNDRARQREIEYILSYMAKGDQKEEFEELIYGTSIVPPNSGRGRPRKYCKTENILQQLCCR</sequence>
<dbReference type="RefSeq" id="WP_231825268.1">
    <property type="nucleotide sequence ID" value="NZ_CP087880.1"/>
</dbReference>
<dbReference type="InterPro" id="IPR056906">
    <property type="entry name" value="ORF2/G2P_dom"/>
</dbReference>
<dbReference type="EMBL" id="CP087880">
    <property type="protein sequence ID" value="UGS41899.1"/>
    <property type="molecule type" value="Genomic_DNA"/>
</dbReference>
<feature type="domain" description="Replication-associated protein ORF2/G2P" evidence="1">
    <location>
        <begin position="59"/>
        <end position="161"/>
    </location>
</feature>
<proteinExistence type="predicted"/>
<evidence type="ECO:0000313" key="3">
    <source>
        <dbReference type="Proteomes" id="UP001199659"/>
    </source>
</evidence>
<dbReference type="Proteomes" id="UP001199659">
    <property type="component" value="Chromosome"/>
</dbReference>
<accession>A0ABY3S736</accession>
<dbReference type="Pfam" id="PF23343">
    <property type="entry name" value="REP_ORF2-G2P"/>
    <property type="match status" value="1"/>
</dbReference>
<gene>
    <name evidence="2" type="ORF">G163CM_26160</name>
</gene>
<protein>
    <recommendedName>
        <fullName evidence="1">Replication-associated protein ORF2/G2P domain-containing protein</fullName>
    </recommendedName>
</protein>
<organism evidence="2 3">
    <name type="scientific">Pseudocitrobacter corydidari</name>
    <dbReference type="NCBI Taxonomy" id="2891570"/>
    <lineage>
        <taxon>Bacteria</taxon>
        <taxon>Pseudomonadati</taxon>
        <taxon>Pseudomonadota</taxon>
        <taxon>Gammaproteobacteria</taxon>
        <taxon>Enterobacterales</taxon>
        <taxon>Enterobacteriaceae</taxon>
        <taxon>Pseudocitrobacter</taxon>
    </lineage>
</organism>
<reference evidence="2 3" key="1">
    <citation type="journal article" date="2022" name="Int. J. Syst. Evol. Microbiol.">
        <title>Pseudocitrobacter corydidari sp. nov., isolated from the Asian emerald cockroach Corydidarum magnifica.</title>
        <authorList>
            <person name="Guzman J."/>
            <person name="Poehlein A."/>
            <person name="Glaeser S.P."/>
            <person name="Schwengers O."/>
            <person name="Blom J."/>
            <person name="Hollensteiner J."/>
            <person name="Kampfer P."/>
            <person name="Vilcinskas A."/>
        </authorList>
    </citation>
    <scope>NUCLEOTIDE SEQUENCE [LARGE SCALE GENOMIC DNA]</scope>
    <source>
        <strain evidence="2">G163CM</strain>
    </source>
</reference>